<evidence type="ECO:0000256" key="2">
    <source>
        <dbReference type="ARBA" id="ARBA00006472"/>
    </source>
</evidence>
<dbReference type="EMBL" id="QZMU01000001">
    <property type="protein sequence ID" value="RRQ21517.1"/>
    <property type="molecule type" value="Genomic_DNA"/>
</dbReference>
<sequence length="87" mass="10282">MNSEWQERNRPHRLERRYQFPDYSSLRDFLDRAADLSEREGLYPDMGFGRDYVNITIHAEEGAEALNDTQRRFAAQLDELRGTESSN</sequence>
<protein>
    <recommendedName>
        <fullName evidence="3">4a-hydroxytetrahydrobiopterin dehydratase</fullName>
        <ecNumber evidence="3">4.2.1.96</ecNumber>
    </recommendedName>
</protein>
<dbReference type="Proteomes" id="UP000287798">
    <property type="component" value="Unassembled WGS sequence"/>
</dbReference>
<keyword evidence="4" id="KW-0456">Lyase</keyword>
<reference evidence="5 6" key="1">
    <citation type="journal article" date="2010" name="Int. J. Syst. Evol. Microbiol.">
        <title>Thiohalobacter thiocyanaticus gen. nov., sp. nov., a moderately halophilic, sulfur-oxidizing gammaproteobacterium from hypersaline lakes, that utilizes thiocyanate.</title>
        <authorList>
            <person name="Sorokin D.Y."/>
            <person name="Kovaleva O.L."/>
            <person name="Tourova T.P."/>
            <person name="Muyzer G."/>
        </authorList>
    </citation>
    <scope>NUCLEOTIDE SEQUENCE [LARGE SCALE GENOMIC DNA]</scope>
    <source>
        <strain evidence="5 6">Hrh1</strain>
    </source>
</reference>
<proteinExistence type="inferred from homology"/>
<dbReference type="InterPro" id="IPR001533">
    <property type="entry name" value="Pterin_deHydtase"/>
</dbReference>
<name>A0A426QIF0_9GAMM</name>
<evidence type="ECO:0000313" key="5">
    <source>
        <dbReference type="EMBL" id="RRQ21517.1"/>
    </source>
</evidence>
<dbReference type="GO" id="GO:0006729">
    <property type="term" value="P:tetrahydrobiopterin biosynthetic process"/>
    <property type="evidence" value="ECO:0007669"/>
    <property type="project" value="InterPro"/>
</dbReference>
<dbReference type="EC" id="4.2.1.96" evidence="3"/>
<keyword evidence="6" id="KW-1185">Reference proteome</keyword>
<dbReference type="SUPFAM" id="SSF55248">
    <property type="entry name" value="PCD-like"/>
    <property type="match status" value="1"/>
</dbReference>
<dbReference type="InterPro" id="IPR036428">
    <property type="entry name" value="PCD_sf"/>
</dbReference>
<gene>
    <name evidence="5" type="ORF">D6C00_05905</name>
</gene>
<organism evidence="5 6">
    <name type="scientific">Thiohalobacter thiocyanaticus</name>
    <dbReference type="NCBI Taxonomy" id="585455"/>
    <lineage>
        <taxon>Bacteria</taxon>
        <taxon>Pseudomonadati</taxon>
        <taxon>Pseudomonadota</taxon>
        <taxon>Gammaproteobacteria</taxon>
        <taxon>Thiohalobacterales</taxon>
        <taxon>Thiohalobacteraceae</taxon>
        <taxon>Thiohalobacter</taxon>
    </lineage>
</organism>
<comment type="catalytic activity">
    <reaction evidence="1">
        <text>(4aS,6R)-4a-hydroxy-L-erythro-5,6,7,8-tetrahydrobiopterin = (6R)-L-erythro-6,7-dihydrobiopterin + H2O</text>
        <dbReference type="Rhea" id="RHEA:11920"/>
        <dbReference type="ChEBI" id="CHEBI:15377"/>
        <dbReference type="ChEBI" id="CHEBI:15642"/>
        <dbReference type="ChEBI" id="CHEBI:43120"/>
        <dbReference type="EC" id="4.2.1.96"/>
    </reaction>
</comment>
<comment type="similarity">
    <text evidence="2">Belongs to the pterin-4-alpha-carbinolamine dehydratase family.</text>
</comment>
<dbReference type="GO" id="GO:0008124">
    <property type="term" value="F:4-alpha-hydroxytetrahydrobiopterin dehydratase activity"/>
    <property type="evidence" value="ECO:0007669"/>
    <property type="project" value="UniProtKB-EC"/>
</dbReference>
<evidence type="ECO:0000313" key="6">
    <source>
        <dbReference type="Proteomes" id="UP000287798"/>
    </source>
</evidence>
<dbReference type="RefSeq" id="WP_125180865.1">
    <property type="nucleotide sequence ID" value="NZ_QZMU01000001.1"/>
</dbReference>
<dbReference type="Gene3D" id="3.30.1360.20">
    <property type="entry name" value="Transcriptional coactivator/pterin dehydratase"/>
    <property type="match status" value="1"/>
</dbReference>
<evidence type="ECO:0000256" key="4">
    <source>
        <dbReference type="ARBA" id="ARBA00023239"/>
    </source>
</evidence>
<dbReference type="OrthoDB" id="5297462at2"/>
<comment type="caution">
    <text evidence="5">The sequence shown here is derived from an EMBL/GenBank/DDBJ whole genome shotgun (WGS) entry which is preliminary data.</text>
</comment>
<dbReference type="AlphaFoldDB" id="A0A426QIF0"/>
<dbReference type="Pfam" id="PF01329">
    <property type="entry name" value="Pterin_4a"/>
    <property type="match status" value="1"/>
</dbReference>
<accession>A0A426QIF0</accession>
<evidence type="ECO:0000256" key="1">
    <source>
        <dbReference type="ARBA" id="ARBA00001554"/>
    </source>
</evidence>
<evidence type="ECO:0000256" key="3">
    <source>
        <dbReference type="ARBA" id="ARBA00013252"/>
    </source>
</evidence>